<evidence type="ECO:0000313" key="2">
    <source>
        <dbReference type="Proteomes" id="UP000321776"/>
    </source>
</evidence>
<accession>A0A5C6VC88</accession>
<dbReference type="Proteomes" id="UP000321776">
    <property type="component" value="Unassembled WGS sequence"/>
</dbReference>
<evidence type="ECO:0000313" key="1">
    <source>
        <dbReference type="EMBL" id="TXC82649.1"/>
    </source>
</evidence>
<organism evidence="1 2">
    <name type="scientific">Paraburkholderia azotifigens</name>
    <dbReference type="NCBI Taxonomy" id="2057004"/>
    <lineage>
        <taxon>Bacteria</taxon>
        <taxon>Pseudomonadati</taxon>
        <taxon>Pseudomonadota</taxon>
        <taxon>Betaproteobacteria</taxon>
        <taxon>Burkholderiales</taxon>
        <taxon>Burkholderiaceae</taxon>
        <taxon>Paraburkholderia</taxon>
    </lineage>
</organism>
<dbReference type="EMBL" id="VOQS01000003">
    <property type="protein sequence ID" value="TXC82649.1"/>
    <property type="molecule type" value="Genomic_DNA"/>
</dbReference>
<sequence length="83" mass="9439">MWEKTNFKGFEVWVMPILAYGPPADDTPYHYVGYVCHPGADVRMSDQRTQFFELAKFFVTADEARKAAYAEGRGLVETLIGDD</sequence>
<dbReference type="RefSeq" id="WP_147235264.1">
    <property type="nucleotide sequence ID" value="NZ_JAZHGB010000051.1"/>
</dbReference>
<name>A0A5C6VC88_9BURK</name>
<dbReference type="AlphaFoldDB" id="A0A5C6VC88"/>
<proteinExistence type="predicted"/>
<comment type="caution">
    <text evidence="1">The sequence shown here is derived from an EMBL/GenBank/DDBJ whole genome shotgun (WGS) entry which is preliminary data.</text>
</comment>
<reference evidence="1 2" key="1">
    <citation type="journal article" date="2018" name="Int. J. Syst. Evol. Microbiol.">
        <title>Paraburkholderia azotifigens sp. nov., a nitrogen-fixing bacterium isolated from paddy soil.</title>
        <authorList>
            <person name="Choi G.M."/>
            <person name="Im W.T."/>
        </authorList>
    </citation>
    <scope>NUCLEOTIDE SEQUENCE [LARGE SCALE GENOMIC DNA]</scope>
    <source>
        <strain evidence="1 2">NF 2-5-3</strain>
    </source>
</reference>
<protein>
    <submittedName>
        <fullName evidence="1">Uncharacterized protein</fullName>
    </submittedName>
</protein>
<gene>
    <name evidence="1" type="ORF">FRZ40_19560</name>
</gene>